<dbReference type="RefSeq" id="WP_013193659.1">
    <property type="nucleotide sequence ID" value="NC_014253.1"/>
</dbReference>
<proteinExistence type="predicted"/>
<dbReference type="HOGENOM" id="CLU_1131607_0_0_2"/>
<reference evidence="1 2" key="1">
    <citation type="submission" date="2010-06" db="EMBL/GenBank/DDBJ databases">
        <title>Complete sequence chromosome of Methanohalobium evestigatum Z-7303.</title>
        <authorList>
            <consortium name="US DOE Joint Genome Institute"/>
            <person name="Lucas S."/>
            <person name="Copeland A."/>
            <person name="Lapidus A."/>
            <person name="Cheng J.-F."/>
            <person name="Bruce D."/>
            <person name="Goodwin L."/>
            <person name="Pitluck S."/>
            <person name="Saunders E."/>
            <person name="Detter J.C."/>
            <person name="Han C."/>
            <person name="Tapia R."/>
            <person name="Land M."/>
            <person name="Hauser L."/>
            <person name="Kyrpides N."/>
            <person name="Mikhailova N."/>
            <person name="Sieprawska-Lupa M."/>
            <person name="Whitman W.B."/>
            <person name="Anderson I."/>
            <person name="Woyke T."/>
        </authorList>
    </citation>
    <scope>NUCLEOTIDE SEQUENCE [LARGE SCALE GENOMIC DNA]</scope>
    <source>
        <strain evidence="2">ATCC BAA-1072 / DSM 3721 / NBRC 107634 / OCM 161 / Z-7303</strain>
    </source>
</reference>
<gene>
    <name evidence="1" type="ordered locus">Metev_0160</name>
</gene>
<organism evidence="1 2">
    <name type="scientific">Methanohalobium evestigatum (strain ATCC BAA-1072 / DSM 3721 / NBRC 107634 / OCM 161 / Z-7303)</name>
    <dbReference type="NCBI Taxonomy" id="644295"/>
    <lineage>
        <taxon>Archaea</taxon>
        <taxon>Methanobacteriati</taxon>
        <taxon>Methanobacteriota</taxon>
        <taxon>Stenosarchaea group</taxon>
        <taxon>Methanomicrobia</taxon>
        <taxon>Methanosarcinales</taxon>
        <taxon>Methanosarcinaceae</taxon>
        <taxon>Methanohalobium</taxon>
    </lineage>
</organism>
<dbReference type="GeneID" id="9345771"/>
<evidence type="ECO:0000313" key="2">
    <source>
        <dbReference type="Proteomes" id="UP000000391"/>
    </source>
</evidence>
<accession>D7E669</accession>
<name>D7E669_METEZ</name>
<keyword evidence="2" id="KW-1185">Reference proteome</keyword>
<dbReference type="EMBL" id="CP002069">
    <property type="protein sequence ID" value="ADI73091.1"/>
    <property type="molecule type" value="Genomic_DNA"/>
</dbReference>
<dbReference type="Proteomes" id="UP000000391">
    <property type="component" value="Chromosome"/>
</dbReference>
<dbReference type="KEGG" id="mev:Metev_0160"/>
<sequence>MEYFDELDKNLNDSIGSDDLKNTIDSYPCSLYNKLLNTSKYYFYNLFTQWMKDLEESGFWDESKGSINGHKIRYNLANKAFDAGTKTFSSRGLYVWGVGEKPRYVGKTDKTLRKRFKSRYLWGDGVPKQCELFRLILNKYTNKDVKKKYDIFRDKSKNKEIIDDELSTLKNDLEITSVNSFSRLVGALDFATYADKEDDLWFAVLPIEEKNKDYLDVMETFMILAANEYNYENGYPYLLNRDKVVK</sequence>
<dbReference type="OrthoDB" id="142432at2157"/>
<dbReference type="AlphaFoldDB" id="D7E669"/>
<protein>
    <submittedName>
        <fullName evidence="1">Uncharacterized protein</fullName>
    </submittedName>
</protein>
<evidence type="ECO:0000313" key="1">
    <source>
        <dbReference type="EMBL" id="ADI73091.1"/>
    </source>
</evidence>